<dbReference type="InterPro" id="IPR051465">
    <property type="entry name" value="Cell_Envelope_Struct_Comp"/>
</dbReference>
<dbReference type="PROSITE" id="PS51272">
    <property type="entry name" value="SLH"/>
    <property type="match status" value="3"/>
</dbReference>
<dbReference type="RefSeq" id="WP_025699706.1">
    <property type="nucleotide sequence ID" value="NZ_JAUSUY010000028.1"/>
</dbReference>
<organism evidence="3 4">
    <name type="scientific">Paenibacillus forsythiae</name>
    <dbReference type="NCBI Taxonomy" id="365616"/>
    <lineage>
        <taxon>Bacteria</taxon>
        <taxon>Bacillati</taxon>
        <taxon>Bacillota</taxon>
        <taxon>Bacilli</taxon>
        <taxon>Bacillales</taxon>
        <taxon>Paenibacillaceae</taxon>
        <taxon>Paenibacillus</taxon>
    </lineage>
</organism>
<evidence type="ECO:0000313" key="3">
    <source>
        <dbReference type="EMBL" id="MDT3428860.1"/>
    </source>
</evidence>
<dbReference type="InterPro" id="IPR001119">
    <property type="entry name" value="SLH_dom"/>
</dbReference>
<sequence>MTLKKKLAVSTLAVSMAAASVAGLPLSGKGLAQQLGFVNVASAATAVSNAQVKANLLTLFASLQPADWDKLAAFYDDVNALSKSEYKEIFAPILSKLQLDIEQADTSFELFKSATSVVYDVYQGDFAAIDRIQTNADYVSLLDDIAAKAEVDELTIDDFVEFFFGTSGVESEFRELLKNKTQSELNAIINDPSAFEELFEEAYDNLLKQPVGSDKATTVSDAVYNLGITPSDVKTTLYGLKTTIPSATPAAQALAKAYIRAFPLGKSDPAPTPDGITAPIPTPDPTLFDASRFVTVVGNKATLALVDADVIKAIQALAAAKAGNTLTLNLGTVNADTVEVPISKAIIDAAKANGIANIAITFNGVTITIPVAQFDAAVTLTVTKANPSVATSVTSLKLASDVYEFGLTVGGVPTSTFKQPITIKLPLKNTDGLDKELLSVTKIVYGNLQFQGGVVDGGFIIEPRDTFSSYVVVENKVTFNDIASVQAWAGRQIQVVAAKGAIEGVGAGKFLPKNNITRAEFAKMLIRALNLENSSAVNSFSDVKKTDWFAPYVAAAADKGIINGRSASKFDPNATITRAEMATMISRALKSVHNLKDSDVSATALGSFSDAAKISPSLKDGVAFAASKGLIIGNAGKFNPNNKATRAEAAVIIYRSINFK</sequence>
<dbReference type="Proteomes" id="UP001248709">
    <property type="component" value="Unassembled WGS sequence"/>
</dbReference>
<dbReference type="Pfam" id="PF00395">
    <property type="entry name" value="SLH"/>
    <property type="match status" value="3"/>
</dbReference>
<comment type="caution">
    <text evidence="3">The sequence shown here is derived from an EMBL/GenBank/DDBJ whole genome shotgun (WGS) entry which is preliminary data.</text>
</comment>
<keyword evidence="1" id="KW-0732">Signal</keyword>
<dbReference type="PANTHER" id="PTHR43308">
    <property type="entry name" value="OUTER MEMBRANE PROTEIN ALPHA-RELATED"/>
    <property type="match status" value="1"/>
</dbReference>
<proteinExistence type="predicted"/>
<dbReference type="PANTHER" id="PTHR43308:SF5">
    <property type="entry name" value="S-LAYER PROTEIN _ PEPTIDOGLYCAN ENDO-BETA-N-ACETYLGLUCOSAMINIDASE"/>
    <property type="match status" value="1"/>
</dbReference>
<name>A0ABU3HDG7_9BACL</name>
<feature type="domain" description="SLH" evidence="2">
    <location>
        <begin position="536"/>
        <end position="599"/>
    </location>
</feature>
<reference evidence="3 4" key="1">
    <citation type="submission" date="2023-07" db="EMBL/GenBank/DDBJ databases">
        <title>Genomic Encyclopedia of Type Strains, Phase IV (KMG-IV): sequencing the most valuable type-strain genomes for metagenomic binning, comparative biology and taxonomic classification.</title>
        <authorList>
            <person name="Goeker M."/>
        </authorList>
    </citation>
    <scope>NUCLEOTIDE SEQUENCE [LARGE SCALE GENOMIC DNA]</scope>
    <source>
        <strain evidence="3 4">T98</strain>
    </source>
</reference>
<evidence type="ECO:0000259" key="2">
    <source>
        <dbReference type="PROSITE" id="PS51272"/>
    </source>
</evidence>
<feature type="signal peptide" evidence="1">
    <location>
        <begin position="1"/>
        <end position="22"/>
    </location>
</feature>
<protein>
    <recommendedName>
        <fullName evidence="2">SLH domain-containing protein</fullName>
    </recommendedName>
</protein>
<dbReference type="EMBL" id="JAUSUY010000028">
    <property type="protein sequence ID" value="MDT3428860.1"/>
    <property type="molecule type" value="Genomic_DNA"/>
</dbReference>
<evidence type="ECO:0000256" key="1">
    <source>
        <dbReference type="SAM" id="SignalP"/>
    </source>
</evidence>
<feature type="domain" description="SLH" evidence="2">
    <location>
        <begin position="605"/>
        <end position="660"/>
    </location>
</feature>
<keyword evidence="4" id="KW-1185">Reference proteome</keyword>
<feature type="domain" description="SLH" evidence="2">
    <location>
        <begin position="476"/>
        <end position="535"/>
    </location>
</feature>
<accession>A0ABU3HDG7</accession>
<gene>
    <name evidence="3" type="ORF">J2Z22_004454</name>
</gene>
<feature type="chain" id="PRO_5047219273" description="SLH domain-containing protein" evidence="1">
    <location>
        <begin position="23"/>
        <end position="660"/>
    </location>
</feature>
<evidence type="ECO:0000313" key="4">
    <source>
        <dbReference type="Proteomes" id="UP001248709"/>
    </source>
</evidence>